<dbReference type="Proteomes" id="UP001275084">
    <property type="component" value="Unassembled WGS sequence"/>
</dbReference>
<feature type="domain" description="Fungal-type protein kinase" evidence="1">
    <location>
        <begin position="1"/>
        <end position="28"/>
    </location>
</feature>
<dbReference type="AlphaFoldDB" id="A0AAJ0MJ42"/>
<accession>A0AAJ0MJ42</accession>
<evidence type="ECO:0000259" key="1">
    <source>
        <dbReference type="Pfam" id="PF17667"/>
    </source>
</evidence>
<dbReference type="PANTHER" id="PTHR38248">
    <property type="entry name" value="FUNK1 6"/>
    <property type="match status" value="1"/>
</dbReference>
<organism evidence="2 3">
    <name type="scientific">Lasiosphaeria hispida</name>
    <dbReference type="NCBI Taxonomy" id="260671"/>
    <lineage>
        <taxon>Eukaryota</taxon>
        <taxon>Fungi</taxon>
        <taxon>Dikarya</taxon>
        <taxon>Ascomycota</taxon>
        <taxon>Pezizomycotina</taxon>
        <taxon>Sordariomycetes</taxon>
        <taxon>Sordariomycetidae</taxon>
        <taxon>Sordariales</taxon>
        <taxon>Lasiosphaeriaceae</taxon>
        <taxon>Lasiosphaeria</taxon>
    </lineage>
</organism>
<protein>
    <recommendedName>
        <fullName evidence="1">Fungal-type protein kinase domain-containing protein</fullName>
    </recommendedName>
</protein>
<dbReference type="InterPro" id="IPR040976">
    <property type="entry name" value="Pkinase_fungal"/>
</dbReference>
<name>A0AAJ0MJ42_9PEZI</name>
<dbReference type="PANTHER" id="PTHR38248:SF2">
    <property type="entry name" value="FUNK1 11"/>
    <property type="match status" value="1"/>
</dbReference>
<sequence>MAIGALLGEQHSFMHDLESFFWVLFWICIHYNEPGKDIGPTEFDSWNYENDDKLVSSKKGEIADEEDFLKKADKSFTSYYRPLIPWVNRLRRKVFPNGGRWKRPEPELYSWVTEILREARKDLNVVADGRVS</sequence>
<keyword evidence="3" id="KW-1185">Reference proteome</keyword>
<comment type="caution">
    <text evidence="2">The sequence shown here is derived from an EMBL/GenBank/DDBJ whole genome shotgun (WGS) entry which is preliminary data.</text>
</comment>
<evidence type="ECO:0000313" key="2">
    <source>
        <dbReference type="EMBL" id="KAK3362400.1"/>
    </source>
</evidence>
<reference evidence="2" key="2">
    <citation type="submission" date="2023-06" db="EMBL/GenBank/DDBJ databases">
        <authorList>
            <consortium name="Lawrence Berkeley National Laboratory"/>
            <person name="Haridas S."/>
            <person name="Hensen N."/>
            <person name="Bonometti L."/>
            <person name="Westerberg I."/>
            <person name="Brannstrom I.O."/>
            <person name="Guillou S."/>
            <person name="Cros-Aarteil S."/>
            <person name="Calhoun S."/>
            <person name="Kuo A."/>
            <person name="Mondo S."/>
            <person name="Pangilinan J."/>
            <person name="Riley R."/>
            <person name="Labutti K."/>
            <person name="Andreopoulos B."/>
            <person name="Lipzen A."/>
            <person name="Chen C."/>
            <person name="Yanf M."/>
            <person name="Daum C."/>
            <person name="Ng V."/>
            <person name="Clum A."/>
            <person name="Steindorff A."/>
            <person name="Ohm R."/>
            <person name="Martin F."/>
            <person name="Silar P."/>
            <person name="Natvig D."/>
            <person name="Lalanne C."/>
            <person name="Gautier V."/>
            <person name="Ament-Velasquez S.L."/>
            <person name="Kruys A."/>
            <person name="Hutchinson M.I."/>
            <person name="Powell A.J."/>
            <person name="Barry K."/>
            <person name="Miller A.N."/>
            <person name="Grigoriev I.V."/>
            <person name="Debuchy R."/>
            <person name="Gladieux P."/>
            <person name="Thoren M.H."/>
            <person name="Johannesson H."/>
        </authorList>
    </citation>
    <scope>NUCLEOTIDE SEQUENCE</scope>
    <source>
        <strain evidence="2">CBS 955.72</strain>
    </source>
</reference>
<dbReference type="Pfam" id="PF17667">
    <property type="entry name" value="Pkinase_fungal"/>
    <property type="match status" value="1"/>
</dbReference>
<reference evidence="2" key="1">
    <citation type="journal article" date="2023" name="Mol. Phylogenet. Evol.">
        <title>Genome-scale phylogeny and comparative genomics of the fungal order Sordariales.</title>
        <authorList>
            <person name="Hensen N."/>
            <person name="Bonometti L."/>
            <person name="Westerberg I."/>
            <person name="Brannstrom I.O."/>
            <person name="Guillou S."/>
            <person name="Cros-Aarteil S."/>
            <person name="Calhoun S."/>
            <person name="Haridas S."/>
            <person name="Kuo A."/>
            <person name="Mondo S."/>
            <person name="Pangilinan J."/>
            <person name="Riley R."/>
            <person name="LaButti K."/>
            <person name="Andreopoulos B."/>
            <person name="Lipzen A."/>
            <person name="Chen C."/>
            <person name="Yan M."/>
            <person name="Daum C."/>
            <person name="Ng V."/>
            <person name="Clum A."/>
            <person name="Steindorff A."/>
            <person name="Ohm R.A."/>
            <person name="Martin F."/>
            <person name="Silar P."/>
            <person name="Natvig D.O."/>
            <person name="Lalanne C."/>
            <person name="Gautier V."/>
            <person name="Ament-Velasquez S.L."/>
            <person name="Kruys A."/>
            <person name="Hutchinson M.I."/>
            <person name="Powell A.J."/>
            <person name="Barry K."/>
            <person name="Miller A.N."/>
            <person name="Grigoriev I.V."/>
            <person name="Debuchy R."/>
            <person name="Gladieux P."/>
            <person name="Hiltunen Thoren M."/>
            <person name="Johannesson H."/>
        </authorList>
    </citation>
    <scope>NUCLEOTIDE SEQUENCE</scope>
    <source>
        <strain evidence="2">CBS 955.72</strain>
    </source>
</reference>
<dbReference type="EMBL" id="JAUIQD010000001">
    <property type="protein sequence ID" value="KAK3362400.1"/>
    <property type="molecule type" value="Genomic_DNA"/>
</dbReference>
<gene>
    <name evidence="2" type="ORF">B0T25DRAFT_594907</name>
</gene>
<proteinExistence type="predicted"/>
<evidence type="ECO:0000313" key="3">
    <source>
        <dbReference type="Proteomes" id="UP001275084"/>
    </source>
</evidence>